<dbReference type="GeneID" id="37044444"/>
<gene>
    <name evidence="2" type="ORF">FA10DRAFT_268915</name>
</gene>
<feature type="compositionally biased region" description="Pro residues" evidence="1">
    <location>
        <begin position="1"/>
        <end position="11"/>
    </location>
</feature>
<accession>A0A316YHX4</accession>
<name>A0A316YHX4_9BASI</name>
<feature type="compositionally biased region" description="Basic and acidic residues" evidence="1">
    <location>
        <begin position="37"/>
        <end position="53"/>
    </location>
</feature>
<dbReference type="InParanoid" id="A0A316YHX4"/>
<evidence type="ECO:0000313" key="2">
    <source>
        <dbReference type="EMBL" id="PWN88771.1"/>
    </source>
</evidence>
<organism evidence="2 3">
    <name type="scientific">Acaromyces ingoldii</name>
    <dbReference type="NCBI Taxonomy" id="215250"/>
    <lineage>
        <taxon>Eukaryota</taxon>
        <taxon>Fungi</taxon>
        <taxon>Dikarya</taxon>
        <taxon>Basidiomycota</taxon>
        <taxon>Ustilaginomycotina</taxon>
        <taxon>Exobasidiomycetes</taxon>
        <taxon>Exobasidiales</taxon>
        <taxon>Cryptobasidiaceae</taxon>
        <taxon>Acaromyces</taxon>
    </lineage>
</organism>
<protein>
    <submittedName>
        <fullName evidence="2">Uncharacterized protein</fullName>
    </submittedName>
</protein>
<dbReference type="Proteomes" id="UP000245768">
    <property type="component" value="Unassembled WGS sequence"/>
</dbReference>
<sequence>MADLALPPPPMRTHSHGSDRSVAFSEGSIDCSLTPDEQLRSELRSSRPRHDAGEPSNAGRPGNHSSGTVTPQAHPGRHSPPRGQAGQEAELLTGGAARPLRVNTEAAPNPPWLGDNAGTPFPLVYAPESLEAYFSTQCRMQPRLPGQEWQRPLSWPDAGEEIFAGAESMRPQGGCSHCQARRRCEMGAYSYGVLAILASSEMANVLRGAVQDVDCAEFLRAFNRGHWHQELQNLEKTWVNGATMSLLYLFALGRAYRVDRPSFSPRMRLRMCILPWMHKTLQQPRLDALRIVIQRYLDWDGLCEAASYLAANLIEIGRDNEPRELIASRFGRVMWRLTQPDQGGSKMIWDRIDRFLANPQRGATMEMVLADWGRYRVWPEHRAPDSPQTALRQAHTEAFSTFSIHDEPFLLLEWMRYAAQASHERPWPFILAPARSDANDAERPANDVESLYFLELFANIFSVGRVLIVGVPPRYMVPGPSMTPQAEEALIDDDFAYNVKLACRVAQKRLGSPFVILLAQGREDNVPGANEYFRA</sequence>
<evidence type="ECO:0000313" key="3">
    <source>
        <dbReference type="Proteomes" id="UP000245768"/>
    </source>
</evidence>
<evidence type="ECO:0000256" key="1">
    <source>
        <dbReference type="SAM" id="MobiDB-lite"/>
    </source>
</evidence>
<feature type="region of interest" description="Disordered" evidence="1">
    <location>
        <begin position="1"/>
        <end position="88"/>
    </location>
</feature>
<keyword evidence="3" id="KW-1185">Reference proteome</keyword>
<dbReference type="OrthoDB" id="10625358at2759"/>
<dbReference type="EMBL" id="KZ819638">
    <property type="protein sequence ID" value="PWN88771.1"/>
    <property type="molecule type" value="Genomic_DNA"/>
</dbReference>
<dbReference type="AlphaFoldDB" id="A0A316YHX4"/>
<proteinExistence type="predicted"/>
<dbReference type="RefSeq" id="XP_025375969.1">
    <property type="nucleotide sequence ID" value="XM_025522528.1"/>
</dbReference>
<reference evidence="2 3" key="1">
    <citation type="journal article" date="2018" name="Mol. Biol. Evol.">
        <title>Broad Genomic Sampling Reveals a Smut Pathogenic Ancestry of the Fungal Clade Ustilaginomycotina.</title>
        <authorList>
            <person name="Kijpornyongpan T."/>
            <person name="Mondo S.J."/>
            <person name="Barry K."/>
            <person name="Sandor L."/>
            <person name="Lee J."/>
            <person name="Lipzen A."/>
            <person name="Pangilinan J."/>
            <person name="LaButti K."/>
            <person name="Hainaut M."/>
            <person name="Henrissat B."/>
            <person name="Grigoriev I.V."/>
            <person name="Spatafora J.W."/>
            <person name="Aime M.C."/>
        </authorList>
    </citation>
    <scope>NUCLEOTIDE SEQUENCE [LARGE SCALE GENOMIC DNA]</scope>
    <source>
        <strain evidence="2 3">MCA 4198</strain>
    </source>
</reference>